<protein>
    <submittedName>
        <fullName evidence="2">Glycosyltransferase</fullName>
    </submittedName>
</protein>
<dbReference type="Gene3D" id="3.40.50.2000">
    <property type="entry name" value="Glycogen Phosphorylase B"/>
    <property type="match status" value="2"/>
</dbReference>
<dbReference type="SUPFAM" id="SSF53756">
    <property type="entry name" value="UDP-Glycosyltransferase/glycogen phosphorylase"/>
    <property type="match status" value="1"/>
</dbReference>
<keyword evidence="2" id="KW-0808">Transferase</keyword>
<dbReference type="InterPro" id="IPR055259">
    <property type="entry name" value="YkvP/CgeB_Glyco_trans-like"/>
</dbReference>
<dbReference type="Proteomes" id="UP000435304">
    <property type="component" value="Unassembled WGS sequence"/>
</dbReference>
<evidence type="ECO:0000313" key="3">
    <source>
        <dbReference type="Proteomes" id="UP000435304"/>
    </source>
</evidence>
<gene>
    <name evidence="2" type="ORF">GC722_17325</name>
</gene>
<evidence type="ECO:0000313" key="2">
    <source>
        <dbReference type="EMBL" id="MVA77761.1"/>
    </source>
</evidence>
<dbReference type="EMBL" id="WPCU01000010">
    <property type="protein sequence ID" value="MVA77761.1"/>
    <property type="molecule type" value="Genomic_DNA"/>
</dbReference>
<reference evidence="2 3" key="1">
    <citation type="submission" date="2019-12" db="EMBL/GenBank/DDBJ databases">
        <title>Auraticoccus cholistani sp. nov., an actinomycete isolated from soil of Cholistan desert.</title>
        <authorList>
            <person name="Cheema M.T."/>
        </authorList>
    </citation>
    <scope>NUCLEOTIDE SEQUENCE [LARGE SCALE GENOMIC DNA]</scope>
    <source>
        <strain evidence="2 3">F435</strain>
    </source>
</reference>
<dbReference type="AlphaFoldDB" id="A0A6A9V2K7"/>
<dbReference type="RefSeq" id="WP_156611970.1">
    <property type="nucleotide sequence ID" value="NZ_WPCU01000010.1"/>
</dbReference>
<organism evidence="2 3">
    <name type="scientific">Auraticoccus cholistanensis</name>
    <dbReference type="NCBI Taxonomy" id="2656650"/>
    <lineage>
        <taxon>Bacteria</taxon>
        <taxon>Bacillati</taxon>
        <taxon>Actinomycetota</taxon>
        <taxon>Actinomycetes</taxon>
        <taxon>Propionibacteriales</taxon>
        <taxon>Propionibacteriaceae</taxon>
        <taxon>Auraticoccus</taxon>
    </lineage>
</organism>
<dbReference type="Pfam" id="PF13524">
    <property type="entry name" value="Glyco_trans_1_2"/>
    <property type="match status" value="1"/>
</dbReference>
<dbReference type="PANTHER" id="PTHR12526">
    <property type="entry name" value="GLYCOSYLTRANSFERASE"/>
    <property type="match status" value="1"/>
</dbReference>
<proteinExistence type="predicted"/>
<dbReference type="GO" id="GO:0016740">
    <property type="term" value="F:transferase activity"/>
    <property type="evidence" value="ECO:0007669"/>
    <property type="project" value="UniProtKB-KW"/>
</dbReference>
<name>A0A6A9V2K7_9ACTN</name>
<comment type="caution">
    <text evidence="2">The sequence shown here is derived from an EMBL/GenBank/DDBJ whole genome shotgun (WGS) entry which is preliminary data.</text>
</comment>
<sequence>MSSLTDQHPRRSALVVTVVHDPRDARIWFRQIHALLQAGWEVTYAAPFSEVADVSIDGLPPDQQSRLRLIDLPRAHARRRMTAAWNARRLLRAEGPRHDVVLVHDPELLLAGTGLDLPNLVWDVHEDPAAALGVKAWLPRPLRGPVAEGWRMVERVAEDRVAMILAERSYQERFRRKHPVVVNAVTVPPDHEPSTGDRVVHLGAVTTVRGGDLLPAIGRGIREATAGRVTLEVIGPSHELALRHHLRRAHEDGDLVWHGFLPSDQALARVSGSMAGLTLLNDVPNYHGSLPTKVVEYCALGVPVITTPLPLAAELVRQHGVGVVVPFADPTSVVEQVVALAADPERVATMGRRGHRLAQEHHDWNHWSSVFVHQLEGFARRFPAPRRSQLELTDAGR</sequence>
<feature type="domain" description="Spore protein YkvP/CgeB glycosyl transferase-like" evidence="1">
    <location>
        <begin position="230"/>
        <end position="367"/>
    </location>
</feature>
<evidence type="ECO:0000259" key="1">
    <source>
        <dbReference type="Pfam" id="PF13524"/>
    </source>
</evidence>
<keyword evidence="3" id="KW-1185">Reference proteome</keyword>
<accession>A0A6A9V2K7</accession>